<dbReference type="AlphaFoldDB" id="A0A9Q9STD3"/>
<proteinExistence type="predicted"/>
<dbReference type="EMBL" id="CP017708">
    <property type="protein sequence ID" value="WAN69296.1"/>
    <property type="molecule type" value="Genomic_DNA"/>
</dbReference>
<dbReference type="Proteomes" id="UP000176944">
    <property type="component" value="Chromosome"/>
</dbReference>
<evidence type="ECO:0000313" key="1">
    <source>
        <dbReference type="EMBL" id="WAN69296.1"/>
    </source>
</evidence>
<name>A0A9Q9STD3_MOOP1</name>
<accession>A0A9Q9STD3</accession>
<reference evidence="1" key="1">
    <citation type="journal article" date="2017" name="Proc. Natl. Acad. Sci. U.S.A.">
        <title>Comparative genomics uncovers the prolific and distinctive metabolic potential of the cyanobacterial genus Moorea.</title>
        <authorList>
            <person name="Leao T."/>
            <person name="Castelao G."/>
            <person name="Korobeynikov A."/>
            <person name="Monroe E.A."/>
            <person name="Podell S."/>
            <person name="Glukhov E."/>
            <person name="Allen E.E."/>
            <person name="Gerwick W.H."/>
            <person name="Gerwick L."/>
        </authorList>
    </citation>
    <scope>NUCLEOTIDE SEQUENCE</scope>
    <source>
        <strain evidence="1">JHB</strain>
    </source>
</reference>
<sequence length="41" mass="4550">MRYIQFYYPCSEAPYSLLPAPCSLKSSMKVPQPIGTAIVKA</sequence>
<reference evidence="1" key="2">
    <citation type="submission" date="2022-10" db="EMBL/GenBank/DDBJ databases">
        <authorList>
            <person name="Ngo T.-E."/>
        </authorList>
    </citation>
    <scope>NUCLEOTIDE SEQUENCE</scope>
    <source>
        <strain evidence="1">JHB</strain>
    </source>
</reference>
<protein>
    <submittedName>
        <fullName evidence="1">Uncharacterized protein</fullName>
    </submittedName>
</protein>
<organism evidence="1">
    <name type="scientific">Moorena producens (strain JHB)</name>
    <dbReference type="NCBI Taxonomy" id="1454205"/>
    <lineage>
        <taxon>Bacteria</taxon>
        <taxon>Bacillati</taxon>
        <taxon>Cyanobacteriota</taxon>
        <taxon>Cyanophyceae</taxon>
        <taxon>Coleofasciculales</taxon>
        <taxon>Coleofasciculaceae</taxon>
        <taxon>Moorena</taxon>
    </lineage>
</organism>
<gene>
    <name evidence="1" type="ORF">BJP36_43865</name>
</gene>